<dbReference type="EMBL" id="JAZHXI010000003">
    <property type="protein sequence ID" value="KAL2073418.1"/>
    <property type="molecule type" value="Genomic_DNA"/>
</dbReference>
<feature type="region of interest" description="Disordered" evidence="1">
    <location>
        <begin position="1"/>
        <end position="100"/>
    </location>
</feature>
<evidence type="ECO:0000256" key="1">
    <source>
        <dbReference type="SAM" id="MobiDB-lite"/>
    </source>
</evidence>
<evidence type="ECO:0000313" key="3">
    <source>
        <dbReference type="Proteomes" id="UP001595075"/>
    </source>
</evidence>
<reference evidence="2 3" key="1">
    <citation type="journal article" date="2024" name="Commun. Biol.">
        <title>Comparative genomic analysis of thermophilic fungi reveals convergent evolutionary adaptations and gene losses.</title>
        <authorList>
            <person name="Steindorff A.S."/>
            <person name="Aguilar-Pontes M.V."/>
            <person name="Robinson A.J."/>
            <person name="Andreopoulos B."/>
            <person name="LaButti K."/>
            <person name="Kuo A."/>
            <person name="Mondo S."/>
            <person name="Riley R."/>
            <person name="Otillar R."/>
            <person name="Haridas S."/>
            <person name="Lipzen A."/>
            <person name="Grimwood J."/>
            <person name="Schmutz J."/>
            <person name="Clum A."/>
            <person name="Reid I.D."/>
            <person name="Moisan M.C."/>
            <person name="Butler G."/>
            <person name="Nguyen T.T.M."/>
            <person name="Dewar K."/>
            <person name="Conant G."/>
            <person name="Drula E."/>
            <person name="Henrissat B."/>
            <person name="Hansel C."/>
            <person name="Singer S."/>
            <person name="Hutchinson M.I."/>
            <person name="de Vries R.P."/>
            <person name="Natvig D.O."/>
            <person name="Powell A.J."/>
            <person name="Tsang A."/>
            <person name="Grigoriev I.V."/>
        </authorList>
    </citation>
    <scope>NUCLEOTIDE SEQUENCE [LARGE SCALE GENOMIC DNA]</scope>
    <source>
        <strain evidence="2 3">CBS 494.80</strain>
    </source>
</reference>
<feature type="compositionally biased region" description="Low complexity" evidence="1">
    <location>
        <begin position="17"/>
        <end position="35"/>
    </location>
</feature>
<evidence type="ECO:0000313" key="2">
    <source>
        <dbReference type="EMBL" id="KAL2073418.1"/>
    </source>
</evidence>
<protein>
    <submittedName>
        <fullName evidence="2">Uncharacterized protein</fullName>
    </submittedName>
</protein>
<accession>A0ABR4CVM9</accession>
<proteinExistence type="predicted"/>
<dbReference type="Proteomes" id="UP001595075">
    <property type="component" value="Unassembled WGS sequence"/>
</dbReference>
<keyword evidence="3" id="KW-1185">Reference proteome</keyword>
<gene>
    <name evidence="2" type="ORF">VTL71DRAFT_10742</name>
</gene>
<comment type="caution">
    <text evidence="2">The sequence shown here is derived from an EMBL/GenBank/DDBJ whole genome shotgun (WGS) entry which is preliminary data.</text>
</comment>
<name>A0ABR4CVM9_9HELO</name>
<feature type="compositionally biased region" description="Basic and acidic residues" evidence="1">
    <location>
        <begin position="36"/>
        <end position="76"/>
    </location>
</feature>
<sequence>MLPNTRLLARAFHRVPPTTTTTSTTTRKLSTSPSLRKWEGRQPEESPVREKDSHNVQHDAIKEGKAERAKGKESDNRGASQQGEGSVERAKEEFPEAPDAAIVVRENENMDFSGKLIMASYALICVYQCECPHDHAYRPNAIAMLLCPMNA</sequence>
<organism evidence="2 3">
    <name type="scientific">Oculimacula yallundae</name>
    <dbReference type="NCBI Taxonomy" id="86028"/>
    <lineage>
        <taxon>Eukaryota</taxon>
        <taxon>Fungi</taxon>
        <taxon>Dikarya</taxon>
        <taxon>Ascomycota</taxon>
        <taxon>Pezizomycotina</taxon>
        <taxon>Leotiomycetes</taxon>
        <taxon>Helotiales</taxon>
        <taxon>Ploettnerulaceae</taxon>
        <taxon>Oculimacula</taxon>
    </lineage>
</organism>